<comment type="cofactor">
    <cofactor evidence="12">
        <name>Mg(2+)</name>
        <dbReference type="ChEBI" id="CHEBI:18420"/>
    </cofactor>
    <text evidence="12">Binds a second Mg(2+) ion via substrate during catalysis.</text>
</comment>
<feature type="binding site" evidence="14">
    <location>
        <position position="157"/>
    </location>
    <ligand>
        <name>substrate</name>
    </ligand>
</feature>
<dbReference type="InterPro" id="IPR036849">
    <property type="entry name" value="Enolase-like_C_sf"/>
</dbReference>
<comment type="pathway">
    <text evidence="1 12">Carbohydrate degradation; glycolysis; pyruvate from D-glyceraldehyde 3-phosphate: step 4/5.</text>
</comment>
<dbReference type="GO" id="GO:0000287">
    <property type="term" value="F:magnesium ion binding"/>
    <property type="evidence" value="ECO:0007669"/>
    <property type="project" value="UniProtKB-UniRule"/>
</dbReference>
<evidence type="ECO:0000256" key="11">
    <source>
        <dbReference type="ARBA" id="ARBA00048951"/>
    </source>
</evidence>
<dbReference type="CDD" id="cd03313">
    <property type="entry name" value="enolase"/>
    <property type="match status" value="1"/>
</dbReference>
<dbReference type="GO" id="GO:0004634">
    <property type="term" value="F:phosphopyruvate hydratase activity"/>
    <property type="evidence" value="ECO:0007669"/>
    <property type="project" value="UniProtKB-UniRule"/>
</dbReference>
<keyword evidence="10 12" id="KW-0456">Lyase</keyword>
<evidence type="ECO:0000256" key="15">
    <source>
        <dbReference type="PIRSR" id="PIRSR001400-3"/>
    </source>
</evidence>
<accession>A0A7X2P7P4</accession>
<dbReference type="PANTHER" id="PTHR11902">
    <property type="entry name" value="ENOLASE"/>
    <property type="match status" value="1"/>
</dbReference>
<evidence type="ECO:0000256" key="12">
    <source>
        <dbReference type="HAMAP-Rule" id="MF_00318"/>
    </source>
</evidence>
<dbReference type="InterPro" id="IPR020810">
    <property type="entry name" value="Enolase_C"/>
</dbReference>
<evidence type="ECO:0000256" key="7">
    <source>
        <dbReference type="ARBA" id="ARBA00022723"/>
    </source>
</evidence>
<reference evidence="18 19" key="1">
    <citation type="submission" date="2019-08" db="EMBL/GenBank/DDBJ databases">
        <title>In-depth cultivation of the pig gut microbiome towards novel bacterial diversity and tailored functional studies.</title>
        <authorList>
            <person name="Wylensek D."/>
            <person name="Hitch T.C.A."/>
            <person name="Clavel T."/>
        </authorList>
    </citation>
    <scope>NUCLEOTIDE SEQUENCE [LARGE SCALE GENOMIC DNA]</scope>
    <source>
        <strain evidence="18 19">Oil+RF-744-WCA-WT-13</strain>
    </source>
</reference>
<keyword evidence="7 12" id="KW-0479">Metal-binding</keyword>
<dbReference type="EMBL" id="VUMV01000003">
    <property type="protein sequence ID" value="MST81767.1"/>
    <property type="molecule type" value="Genomic_DNA"/>
</dbReference>
<dbReference type="GO" id="GO:0005576">
    <property type="term" value="C:extracellular region"/>
    <property type="evidence" value="ECO:0007669"/>
    <property type="project" value="UniProtKB-SubCell"/>
</dbReference>
<feature type="binding site" evidence="14">
    <location>
        <begin position="369"/>
        <end position="372"/>
    </location>
    <ligand>
        <name>substrate</name>
    </ligand>
</feature>
<feature type="binding site" evidence="12">
    <location>
        <position position="165"/>
    </location>
    <ligand>
        <name>(2R)-2-phosphoglycerate</name>
        <dbReference type="ChEBI" id="CHEBI:58289"/>
    </ligand>
</feature>
<comment type="function">
    <text evidence="12">Catalyzes the reversible conversion of 2-phosphoglycerate (2-PG) into phosphoenolpyruvate (PEP). It is essential for the degradation of carbohydrates via glycolysis.</text>
</comment>
<dbReference type="RefSeq" id="WP_154457676.1">
    <property type="nucleotide sequence ID" value="NZ_VUMV01000003.1"/>
</dbReference>
<dbReference type="PANTHER" id="PTHR11902:SF1">
    <property type="entry name" value="ENOLASE"/>
    <property type="match status" value="1"/>
</dbReference>
<evidence type="ECO:0000256" key="9">
    <source>
        <dbReference type="ARBA" id="ARBA00023152"/>
    </source>
</evidence>
<proteinExistence type="inferred from homology"/>
<dbReference type="InterPro" id="IPR020809">
    <property type="entry name" value="Enolase_CS"/>
</dbReference>
<dbReference type="PROSITE" id="PS00164">
    <property type="entry name" value="ENOLASE"/>
    <property type="match status" value="1"/>
</dbReference>
<feature type="active site" description="Proton donor" evidence="12 13">
    <location>
        <position position="207"/>
    </location>
</feature>
<feature type="binding site" evidence="12">
    <location>
        <position position="372"/>
    </location>
    <ligand>
        <name>(2R)-2-phosphoglycerate</name>
        <dbReference type="ChEBI" id="CHEBI:58289"/>
    </ligand>
</feature>
<dbReference type="UniPathway" id="UPA00109">
    <property type="reaction ID" value="UER00187"/>
</dbReference>
<dbReference type="SMART" id="SM01193">
    <property type="entry name" value="Enolase_N"/>
    <property type="match status" value="1"/>
</dbReference>
<comment type="catalytic activity">
    <reaction evidence="11">
        <text>(2R)-2-phosphoglycerate = phosphoenolpyruvate + H2O</text>
        <dbReference type="Rhea" id="RHEA:10164"/>
        <dbReference type="ChEBI" id="CHEBI:15377"/>
        <dbReference type="ChEBI" id="CHEBI:58289"/>
        <dbReference type="ChEBI" id="CHEBI:58702"/>
        <dbReference type="EC" id="4.2.1.11"/>
    </reaction>
    <physiologicalReaction direction="left-to-right" evidence="11">
        <dbReference type="Rhea" id="RHEA:10165"/>
    </physiologicalReaction>
</comment>
<dbReference type="FunFam" id="3.20.20.120:FF:000001">
    <property type="entry name" value="Enolase"/>
    <property type="match status" value="1"/>
</dbReference>
<dbReference type="FunFam" id="3.30.390.10:FF:000001">
    <property type="entry name" value="Enolase"/>
    <property type="match status" value="1"/>
</dbReference>
<dbReference type="NCBIfam" id="TIGR01060">
    <property type="entry name" value="eno"/>
    <property type="match status" value="1"/>
</dbReference>
<keyword evidence="6 12" id="KW-0964">Secreted</keyword>
<dbReference type="InterPro" id="IPR020811">
    <property type="entry name" value="Enolase_N"/>
</dbReference>
<dbReference type="PRINTS" id="PR00148">
    <property type="entry name" value="ENOLASE"/>
</dbReference>
<dbReference type="SFLD" id="SFLDS00001">
    <property type="entry name" value="Enolase"/>
    <property type="match status" value="1"/>
</dbReference>
<dbReference type="PIRSF" id="PIRSF001400">
    <property type="entry name" value="Enolase"/>
    <property type="match status" value="1"/>
</dbReference>
<feature type="active site" description="Proton acceptor" evidence="12 13">
    <location>
        <position position="342"/>
    </location>
</feature>
<keyword evidence="5 12" id="KW-0963">Cytoplasm</keyword>
<dbReference type="GO" id="GO:0009986">
    <property type="term" value="C:cell surface"/>
    <property type="evidence" value="ECO:0007669"/>
    <property type="project" value="UniProtKB-SubCell"/>
</dbReference>
<evidence type="ECO:0000313" key="19">
    <source>
        <dbReference type="Proteomes" id="UP000466864"/>
    </source>
</evidence>
<feature type="binding site" evidence="12 15">
    <location>
        <position position="244"/>
    </location>
    <ligand>
        <name>Mg(2+)</name>
        <dbReference type="ChEBI" id="CHEBI:18420"/>
    </ligand>
</feature>
<evidence type="ECO:0000256" key="14">
    <source>
        <dbReference type="PIRSR" id="PIRSR001400-2"/>
    </source>
</evidence>
<name>A0A7X2P7P4_9FIRM</name>
<keyword evidence="19" id="KW-1185">Reference proteome</keyword>
<feature type="binding site" evidence="14">
    <location>
        <position position="166"/>
    </location>
    <ligand>
        <name>substrate</name>
    </ligand>
</feature>
<dbReference type="Gene3D" id="3.20.20.120">
    <property type="entry name" value="Enolase-like C-terminal domain"/>
    <property type="match status" value="1"/>
</dbReference>
<comment type="cofactor">
    <cofactor evidence="15">
        <name>Mg(2+)</name>
        <dbReference type="ChEBI" id="CHEBI:18420"/>
    </cofactor>
    <text evidence="15">Mg(2+) is required for catalysis and for stabilizing the dimer.</text>
</comment>
<dbReference type="SFLD" id="SFLDG00178">
    <property type="entry name" value="enolase"/>
    <property type="match status" value="1"/>
</dbReference>
<dbReference type="SUPFAM" id="SSF51604">
    <property type="entry name" value="Enolase C-terminal domain-like"/>
    <property type="match status" value="1"/>
</dbReference>
<evidence type="ECO:0000313" key="18">
    <source>
        <dbReference type="EMBL" id="MST81767.1"/>
    </source>
</evidence>
<evidence type="ECO:0000259" key="17">
    <source>
        <dbReference type="SMART" id="SM01193"/>
    </source>
</evidence>
<dbReference type="InterPro" id="IPR029017">
    <property type="entry name" value="Enolase-like_N"/>
</dbReference>
<evidence type="ECO:0000256" key="5">
    <source>
        <dbReference type="ARBA" id="ARBA00022490"/>
    </source>
</evidence>
<feature type="binding site" evidence="12">
    <location>
        <position position="371"/>
    </location>
    <ligand>
        <name>(2R)-2-phosphoglycerate</name>
        <dbReference type="ChEBI" id="CHEBI:58289"/>
    </ligand>
</feature>
<evidence type="ECO:0000256" key="13">
    <source>
        <dbReference type="PIRSR" id="PIRSR001400-1"/>
    </source>
</evidence>
<evidence type="ECO:0000256" key="4">
    <source>
        <dbReference type="ARBA" id="ARBA00017068"/>
    </source>
</evidence>
<dbReference type="Pfam" id="PF00113">
    <property type="entry name" value="Enolase_C"/>
    <property type="match status" value="1"/>
</dbReference>
<sequence>MSYLEIEKVIGRQIIDSRGNPTVEAEVVLKDGTIGRGASPSGASTGEFEALELRDQDPSKFGGKGVQKAVANINEKIAPVLKGMDASDQYAVDAAMIAADGTKDKSNLGANAILAVSIAAAHAAAKAQQIPLYRYFGGANAIVLPVPMMNILNGGAHASNSVDTQEFMIMPVGAASFSEGLRQCTEVFHALQQLLKKEGKTTAVGDEGGFAPDLQSDEDAIGHILQAVENAGYKPGEDFVLAMDAAASEWKSEKGKGFYHQPKSGKDFTTEELIEHWEKLTSDYPIYSLEDGLDEEDWEGWQRMTERLGGRLQLVGDDLFVTNTERLGKGISLGAGNAILIKLNQIGSVSETLNAIRMADRAGYRAIISHRSGETEDTTIADLAVALNAGQIKTGAPSRTERVAKYNQLLRIEEHLGNSAAYLGKGAFGFRR</sequence>
<feature type="binding site" evidence="14">
    <location>
        <position position="317"/>
    </location>
    <ligand>
        <name>substrate</name>
    </ligand>
</feature>
<keyword evidence="18" id="KW-0670">Pyruvate</keyword>
<dbReference type="InterPro" id="IPR000941">
    <property type="entry name" value="Enolase"/>
</dbReference>
<dbReference type="AlphaFoldDB" id="A0A7X2P7P4"/>
<dbReference type="EC" id="4.2.1.11" evidence="3 12"/>
<evidence type="ECO:0000256" key="10">
    <source>
        <dbReference type="ARBA" id="ARBA00023239"/>
    </source>
</evidence>
<comment type="caution">
    <text evidence="18">The sequence shown here is derived from an EMBL/GenBank/DDBJ whole genome shotgun (WGS) entry which is preliminary data.</text>
</comment>
<dbReference type="GO" id="GO:0000015">
    <property type="term" value="C:phosphopyruvate hydratase complex"/>
    <property type="evidence" value="ECO:0007669"/>
    <property type="project" value="InterPro"/>
</dbReference>
<evidence type="ECO:0000256" key="8">
    <source>
        <dbReference type="ARBA" id="ARBA00022842"/>
    </source>
</evidence>
<feature type="binding site" evidence="12 15">
    <location>
        <position position="317"/>
    </location>
    <ligand>
        <name>Mg(2+)</name>
        <dbReference type="ChEBI" id="CHEBI:18420"/>
    </ligand>
</feature>
<evidence type="ECO:0000259" key="16">
    <source>
        <dbReference type="SMART" id="SM01192"/>
    </source>
</evidence>
<dbReference type="SMART" id="SM01192">
    <property type="entry name" value="Enolase_C"/>
    <property type="match status" value="1"/>
</dbReference>
<feature type="binding site" evidence="14">
    <location>
        <position position="393"/>
    </location>
    <ligand>
        <name>substrate</name>
    </ligand>
</feature>
<gene>
    <name evidence="12 18" type="primary">eno</name>
    <name evidence="18" type="ORF">FYJ60_05505</name>
</gene>
<evidence type="ECO:0000256" key="1">
    <source>
        <dbReference type="ARBA" id="ARBA00005031"/>
    </source>
</evidence>
<dbReference type="Pfam" id="PF03952">
    <property type="entry name" value="Enolase_N"/>
    <property type="match status" value="1"/>
</dbReference>
<feature type="binding site" evidence="12">
    <location>
        <position position="393"/>
    </location>
    <ligand>
        <name>(2R)-2-phosphoglycerate</name>
        <dbReference type="ChEBI" id="CHEBI:58289"/>
    </ligand>
</feature>
<dbReference type="Proteomes" id="UP000466864">
    <property type="component" value="Unassembled WGS sequence"/>
</dbReference>
<evidence type="ECO:0000256" key="3">
    <source>
        <dbReference type="ARBA" id="ARBA00012058"/>
    </source>
</evidence>
<dbReference type="SFLD" id="SFLDF00002">
    <property type="entry name" value="enolase"/>
    <property type="match status" value="1"/>
</dbReference>
<feature type="domain" description="Enolase C-terminal TIM barrel" evidence="16">
    <location>
        <begin position="141"/>
        <end position="430"/>
    </location>
</feature>
<comment type="similarity">
    <text evidence="2 12">Belongs to the enolase family.</text>
</comment>
<protein>
    <recommendedName>
        <fullName evidence="4 12">Enolase</fullName>
        <ecNumber evidence="3 12">4.2.1.11</ecNumber>
    </recommendedName>
    <alternativeName>
        <fullName evidence="12">2-phospho-D-glycerate hydro-lyase</fullName>
    </alternativeName>
    <alternativeName>
        <fullName evidence="12">2-phosphoglycerate dehydratase</fullName>
    </alternativeName>
</protein>
<feature type="domain" description="Enolase N-terminal" evidence="17">
    <location>
        <begin position="6"/>
        <end position="136"/>
    </location>
</feature>
<comment type="subcellular location">
    <subcellularLocation>
        <location evidence="12">Cytoplasm</location>
    </subcellularLocation>
    <subcellularLocation>
        <location evidence="12">Secreted</location>
    </subcellularLocation>
    <subcellularLocation>
        <location evidence="12">Cell surface</location>
    </subcellularLocation>
    <text evidence="12">Fractions of enolase are present in both the cytoplasm and on the cell surface.</text>
</comment>
<feature type="binding site" evidence="14">
    <location>
        <position position="290"/>
    </location>
    <ligand>
        <name>substrate</name>
    </ligand>
</feature>
<organism evidence="18 19">
    <name type="scientific">Bilifractor porci</name>
    <dbReference type="NCBI Taxonomy" id="2606636"/>
    <lineage>
        <taxon>Bacteria</taxon>
        <taxon>Bacillati</taxon>
        <taxon>Bacillota</taxon>
        <taxon>Clostridia</taxon>
        <taxon>Lachnospirales</taxon>
        <taxon>Lachnospiraceae</taxon>
        <taxon>Bilifractor</taxon>
    </lineage>
</organism>
<dbReference type="SUPFAM" id="SSF54826">
    <property type="entry name" value="Enolase N-terminal domain-like"/>
    <property type="match status" value="1"/>
</dbReference>
<keyword evidence="9 12" id="KW-0324">Glycolysis</keyword>
<feature type="binding site" evidence="12 15">
    <location>
        <position position="290"/>
    </location>
    <ligand>
        <name>Mg(2+)</name>
        <dbReference type="ChEBI" id="CHEBI:18420"/>
    </ligand>
</feature>
<dbReference type="HAMAP" id="MF_00318">
    <property type="entry name" value="Enolase"/>
    <property type="match status" value="1"/>
</dbReference>
<evidence type="ECO:0000256" key="6">
    <source>
        <dbReference type="ARBA" id="ARBA00022525"/>
    </source>
</evidence>
<dbReference type="GO" id="GO:0006096">
    <property type="term" value="P:glycolytic process"/>
    <property type="evidence" value="ECO:0007669"/>
    <property type="project" value="UniProtKB-UniRule"/>
</dbReference>
<keyword evidence="8 12" id="KW-0460">Magnesium</keyword>
<feature type="binding site" evidence="12">
    <location>
        <position position="342"/>
    </location>
    <ligand>
        <name>(2R)-2-phosphoglycerate</name>
        <dbReference type="ChEBI" id="CHEBI:58289"/>
    </ligand>
</feature>
<evidence type="ECO:0000256" key="2">
    <source>
        <dbReference type="ARBA" id="ARBA00009604"/>
    </source>
</evidence>
<dbReference type="Gene3D" id="3.30.390.10">
    <property type="entry name" value="Enolase-like, N-terminal domain"/>
    <property type="match status" value="1"/>
</dbReference>